<organism evidence="4 5">
    <name type="scientific">Bacillus coahuilensis p1.1.43</name>
    <dbReference type="NCBI Taxonomy" id="1150625"/>
    <lineage>
        <taxon>Bacteria</taxon>
        <taxon>Bacillati</taxon>
        <taxon>Bacillota</taxon>
        <taxon>Bacilli</taxon>
        <taxon>Bacillales</taxon>
        <taxon>Bacillaceae</taxon>
        <taxon>Bacillus</taxon>
    </lineage>
</organism>
<dbReference type="InterPro" id="IPR014044">
    <property type="entry name" value="CAP_dom"/>
</dbReference>
<feature type="compositionally biased region" description="Low complexity" evidence="1">
    <location>
        <begin position="131"/>
        <end position="147"/>
    </location>
</feature>
<name>A0A147K7M9_9BACI</name>
<dbReference type="Proteomes" id="UP000074108">
    <property type="component" value="Unassembled WGS sequence"/>
</dbReference>
<dbReference type="SUPFAM" id="SSF55797">
    <property type="entry name" value="PR-1-like"/>
    <property type="match status" value="1"/>
</dbReference>
<proteinExistence type="predicted"/>
<evidence type="ECO:0000256" key="2">
    <source>
        <dbReference type="SAM" id="SignalP"/>
    </source>
</evidence>
<evidence type="ECO:0000313" key="5">
    <source>
        <dbReference type="Proteomes" id="UP000074108"/>
    </source>
</evidence>
<dbReference type="PANTHER" id="PTHR31157:SF1">
    <property type="entry name" value="SCP DOMAIN-CONTAINING PROTEIN"/>
    <property type="match status" value="1"/>
</dbReference>
<feature type="signal peptide" evidence="2">
    <location>
        <begin position="1"/>
        <end position="26"/>
    </location>
</feature>
<sequence length="276" mass="31199">MKKSIVGTMALAASLLVVQPSSQAGAEEIHQEKYKSMKVFGQEVDFSQKLSPSINVNQPFNQEQLKSSVEVKIDELKQQLKDRHIETYTSIKEKQTNQPLNEDVEQTEPNQDSTQQQNSEVVNSLKEPTTSEKNSSIEENTSIENSEAATSINAFEEKVIELTNVERAKYGLTELQLDESLSEVARAKSLDMQQNNYFSHTSPRYGSPFDMMKQFGVEYRSAGENIAMGQQTPEEVVKAWMNSEGHRQNILSENYTHIGVGYVEDGNYWTQLFIGK</sequence>
<evidence type="ECO:0000256" key="1">
    <source>
        <dbReference type="SAM" id="MobiDB-lite"/>
    </source>
</evidence>
<feature type="region of interest" description="Disordered" evidence="1">
    <location>
        <begin position="89"/>
        <end position="149"/>
    </location>
</feature>
<protein>
    <recommendedName>
        <fullName evidence="3">SCP domain-containing protein</fullName>
    </recommendedName>
</protein>
<dbReference type="PANTHER" id="PTHR31157">
    <property type="entry name" value="SCP DOMAIN-CONTAINING PROTEIN"/>
    <property type="match status" value="1"/>
</dbReference>
<evidence type="ECO:0000259" key="3">
    <source>
        <dbReference type="Pfam" id="PF00188"/>
    </source>
</evidence>
<dbReference type="AlphaFoldDB" id="A0A147K7M9"/>
<dbReference type="InterPro" id="IPR035940">
    <property type="entry name" value="CAP_sf"/>
</dbReference>
<feature type="compositionally biased region" description="Polar residues" evidence="1">
    <location>
        <begin position="107"/>
        <end position="128"/>
    </location>
</feature>
<dbReference type="OrthoDB" id="9783944at2"/>
<dbReference type="EMBL" id="LDYG01000030">
    <property type="protein sequence ID" value="KUP06151.1"/>
    <property type="molecule type" value="Genomic_DNA"/>
</dbReference>
<dbReference type="CDD" id="cd05379">
    <property type="entry name" value="CAP_bacterial"/>
    <property type="match status" value="1"/>
</dbReference>
<dbReference type="RefSeq" id="WP_059351207.1">
    <property type="nucleotide sequence ID" value="NZ_LDYG01000030.1"/>
</dbReference>
<dbReference type="PATRIC" id="fig|1150625.3.peg.2011"/>
<comment type="caution">
    <text evidence="4">The sequence shown here is derived from an EMBL/GenBank/DDBJ whole genome shotgun (WGS) entry which is preliminary data.</text>
</comment>
<dbReference type="InterPro" id="IPR014258">
    <property type="entry name" value="CAP_domain_YkwD-like"/>
</dbReference>
<evidence type="ECO:0000313" key="4">
    <source>
        <dbReference type="EMBL" id="KUP06151.1"/>
    </source>
</evidence>
<keyword evidence="2" id="KW-0732">Signal</keyword>
<gene>
    <name evidence="4" type="ORF">Q75_09455</name>
</gene>
<keyword evidence="5" id="KW-1185">Reference proteome</keyword>
<dbReference type="NCBIfam" id="TIGR02909">
    <property type="entry name" value="spore_YkwD"/>
    <property type="match status" value="1"/>
</dbReference>
<reference evidence="4 5" key="1">
    <citation type="journal article" date="2016" name="Front. Microbiol.">
        <title>Microevolution Analysis of Bacillus coahuilensis Unveils Differences in Phosphorus Acquisition Strategies and Their Regulation.</title>
        <authorList>
            <person name="Gomez-Lunar Z."/>
            <person name="Hernandez-Gonzalez I."/>
            <person name="Rodriguez-Torres M.D."/>
            <person name="Souza V."/>
            <person name="Olmedo-Alvarez G."/>
        </authorList>
    </citation>
    <scope>NUCLEOTIDE SEQUENCE [LARGE SCALE GENOMIC DNA]</scope>
    <source>
        <strain evidence="5">p1.1.43</strain>
    </source>
</reference>
<accession>A0A147K7M9</accession>
<feature type="chain" id="PRO_5007549707" description="SCP domain-containing protein" evidence="2">
    <location>
        <begin position="27"/>
        <end position="276"/>
    </location>
</feature>
<dbReference type="Pfam" id="PF00188">
    <property type="entry name" value="CAP"/>
    <property type="match status" value="1"/>
</dbReference>
<dbReference type="Gene3D" id="3.40.33.10">
    <property type="entry name" value="CAP"/>
    <property type="match status" value="1"/>
</dbReference>
<feature type="domain" description="SCP" evidence="3">
    <location>
        <begin position="161"/>
        <end position="272"/>
    </location>
</feature>